<sequence length="35" mass="4099">MEGVQIELYSGCAASYALSFWRRQLRCSIKCERSR</sequence>
<dbReference type="EMBL" id="CH473960">
    <property type="protein sequence ID" value="EDM16734.1"/>
    <property type="molecule type" value="Genomic_DNA"/>
</dbReference>
<evidence type="ECO:0000313" key="2">
    <source>
        <dbReference type="Proteomes" id="UP000234681"/>
    </source>
</evidence>
<accession>A6IGG4</accession>
<dbReference type="Proteomes" id="UP000234681">
    <property type="component" value="Chromosome 7"/>
</dbReference>
<evidence type="ECO:0000313" key="1">
    <source>
        <dbReference type="EMBL" id="EDM16734.1"/>
    </source>
</evidence>
<gene>
    <name evidence="1" type="ORF">rCG_48878</name>
</gene>
<protein>
    <submittedName>
        <fullName evidence="1">RCG48878</fullName>
    </submittedName>
</protein>
<dbReference type="AlphaFoldDB" id="A6IGG4"/>
<reference evidence="1 2" key="1">
    <citation type="submission" date="2005-09" db="EMBL/GenBank/DDBJ databases">
        <authorList>
            <person name="Mural R.J."/>
            <person name="Li P.W."/>
            <person name="Adams M.D."/>
            <person name="Amanatides P.G."/>
            <person name="Baden-Tillson H."/>
            <person name="Barnstead M."/>
            <person name="Chin S.H."/>
            <person name="Dew I."/>
            <person name="Evans C.A."/>
            <person name="Ferriera S."/>
            <person name="Flanigan M."/>
            <person name="Fosler C."/>
            <person name="Glodek A."/>
            <person name="Gu Z."/>
            <person name="Holt R.A."/>
            <person name="Jennings D."/>
            <person name="Kraft C.L."/>
            <person name="Lu F."/>
            <person name="Nguyen T."/>
            <person name="Nusskern D.R."/>
            <person name="Pfannkoch C.M."/>
            <person name="Sitter C."/>
            <person name="Sutton G.G."/>
            <person name="Venter J.C."/>
            <person name="Wang Z."/>
            <person name="Woodage T."/>
            <person name="Zheng X.H."/>
            <person name="Zhong F."/>
        </authorList>
    </citation>
    <scope>NUCLEOTIDE SEQUENCE [LARGE SCALE GENOMIC DNA]</scope>
    <source>
        <strain>BN</strain>
        <strain evidence="2">Sprague-Dawley</strain>
    </source>
</reference>
<name>A6IGG4_RAT</name>
<organism evidence="1 2">
    <name type="scientific">Rattus norvegicus</name>
    <name type="common">Rat</name>
    <dbReference type="NCBI Taxonomy" id="10116"/>
    <lineage>
        <taxon>Eukaryota</taxon>
        <taxon>Metazoa</taxon>
        <taxon>Chordata</taxon>
        <taxon>Craniata</taxon>
        <taxon>Vertebrata</taxon>
        <taxon>Euteleostomi</taxon>
        <taxon>Mammalia</taxon>
        <taxon>Eutheria</taxon>
        <taxon>Euarchontoglires</taxon>
        <taxon>Glires</taxon>
        <taxon>Rodentia</taxon>
        <taxon>Myomorpha</taxon>
        <taxon>Muroidea</taxon>
        <taxon>Muridae</taxon>
        <taxon>Murinae</taxon>
        <taxon>Rattus</taxon>
    </lineage>
</organism>
<proteinExistence type="predicted"/>